<dbReference type="EMBL" id="CP036281">
    <property type="protein sequence ID" value="QDU80549.1"/>
    <property type="molecule type" value="Genomic_DNA"/>
</dbReference>
<dbReference type="OrthoDB" id="214050at2"/>
<organism evidence="1 2">
    <name type="scientific">Polystyrenella longa</name>
    <dbReference type="NCBI Taxonomy" id="2528007"/>
    <lineage>
        <taxon>Bacteria</taxon>
        <taxon>Pseudomonadati</taxon>
        <taxon>Planctomycetota</taxon>
        <taxon>Planctomycetia</taxon>
        <taxon>Planctomycetales</taxon>
        <taxon>Planctomycetaceae</taxon>
        <taxon>Polystyrenella</taxon>
    </lineage>
</organism>
<dbReference type="KEGG" id="plon:Pla110_22800"/>
<keyword evidence="2" id="KW-1185">Reference proteome</keyword>
<evidence type="ECO:0000313" key="1">
    <source>
        <dbReference type="EMBL" id="QDU80549.1"/>
    </source>
</evidence>
<sequence>MTVQTLSVDSHELLAQRINHLVKSRTGAPIRELFVEVDDQEVLLYGYTTAYYNKQLASHVVMNVIDNRSLINKIEVI</sequence>
<dbReference type="AlphaFoldDB" id="A0A518CMV4"/>
<evidence type="ECO:0008006" key="3">
    <source>
        <dbReference type="Google" id="ProtNLM"/>
    </source>
</evidence>
<evidence type="ECO:0000313" key="2">
    <source>
        <dbReference type="Proteomes" id="UP000317178"/>
    </source>
</evidence>
<dbReference type="RefSeq" id="WP_144995815.1">
    <property type="nucleotide sequence ID" value="NZ_CP036281.1"/>
</dbReference>
<proteinExistence type="predicted"/>
<accession>A0A518CMV4</accession>
<dbReference type="Proteomes" id="UP000317178">
    <property type="component" value="Chromosome"/>
</dbReference>
<reference evidence="1 2" key="1">
    <citation type="submission" date="2019-02" db="EMBL/GenBank/DDBJ databases">
        <title>Deep-cultivation of Planctomycetes and their phenomic and genomic characterization uncovers novel biology.</title>
        <authorList>
            <person name="Wiegand S."/>
            <person name="Jogler M."/>
            <person name="Boedeker C."/>
            <person name="Pinto D."/>
            <person name="Vollmers J."/>
            <person name="Rivas-Marin E."/>
            <person name="Kohn T."/>
            <person name="Peeters S.H."/>
            <person name="Heuer A."/>
            <person name="Rast P."/>
            <person name="Oberbeckmann S."/>
            <person name="Bunk B."/>
            <person name="Jeske O."/>
            <person name="Meyerdierks A."/>
            <person name="Storesund J.E."/>
            <person name="Kallscheuer N."/>
            <person name="Luecker S."/>
            <person name="Lage O.M."/>
            <person name="Pohl T."/>
            <person name="Merkel B.J."/>
            <person name="Hornburger P."/>
            <person name="Mueller R.-W."/>
            <person name="Bruemmer F."/>
            <person name="Labrenz M."/>
            <person name="Spormann A.M."/>
            <person name="Op den Camp H."/>
            <person name="Overmann J."/>
            <person name="Amann R."/>
            <person name="Jetten M.S.M."/>
            <person name="Mascher T."/>
            <person name="Medema M.H."/>
            <person name="Devos D.P."/>
            <person name="Kaster A.-K."/>
            <person name="Ovreas L."/>
            <person name="Rohde M."/>
            <person name="Galperin M.Y."/>
            <person name="Jogler C."/>
        </authorList>
    </citation>
    <scope>NUCLEOTIDE SEQUENCE [LARGE SCALE GENOMIC DNA]</scope>
    <source>
        <strain evidence="1 2">Pla110</strain>
    </source>
</reference>
<protein>
    <recommendedName>
        <fullName evidence="3">BON domain protein</fullName>
    </recommendedName>
</protein>
<gene>
    <name evidence="1" type="ORF">Pla110_22800</name>
</gene>
<name>A0A518CMV4_9PLAN</name>